<reference evidence="4" key="1">
    <citation type="submission" date="2017-02" db="EMBL/GenBank/DDBJ databases">
        <authorList>
            <person name="Dridi B."/>
        </authorList>
    </citation>
    <scope>NUCLEOTIDE SEQUENCE [LARGE SCALE GENOMIC DNA]</scope>
    <source>
        <strain evidence="4">EB411</strain>
    </source>
</reference>
<dbReference type="Gene3D" id="3.40.190.150">
    <property type="entry name" value="Bordetella uptake gene, domain 1"/>
    <property type="match status" value="1"/>
</dbReference>
<dbReference type="InterPro" id="IPR005064">
    <property type="entry name" value="BUG"/>
</dbReference>
<feature type="signal peptide" evidence="2">
    <location>
        <begin position="1"/>
        <end position="28"/>
    </location>
</feature>
<evidence type="ECO:0000256" key="1">
    <source>
        <dbReference type="ARBA" id="ARBA00006987"/>
    </source>
</evidence>
<gene>
    <name evidence="3" type="ORF">FM119_12335</name>
</gene>
<comment type="similarity">
    <text evidence="1">Belongs to the UPF0065 (bug) family.</text>
</comment>
<dbReference type="PANTHER" id="PTHR42928">
    <property type="entry name" value="TRICARBOXYLATE-BINDING PROTEIN"/>
    <property type="match status" value="1"/>
</dbReference>
<organism evidence="3 4">
    <name type="scientific">Mycetocola reblochoni REB411</name>
    <dbReference type="NCBI Taxonomy" id="1255698"/>
    <lineage>
        <taxon>Bacteria</taxon>
        <taxon>Bacillati</taxon>
        <taxon>Actinomycetota</taxon>
        <taxon>Actinomycetes</taxon>
        <taxon>Micrococcales</taxon>
        <taxon>Microbacteriaceae</taxon>
        <taxon>Mycetocola</taxon>
    </lineage>
</organism>
<keyword evidence="2" id="KW-0732">Signal</keyword>
<dbReference type="Gene3D" id="3.40.190.10">
    <property type="entry name" value="Periplasmic binding protein-like II"/>
    <property type="match status" value="1"/>
</dbReference>
<proteinExistence type="inferred from homology"/>
<dbReference type="CDD" id="cd07012">
    <property type="entry name" value="PBP2_Bug_TTT"/>
    <property type="match status" value="1"/>
</dbReference>
<feature type="chain" id="PRO_5039662518" evidence="2">
    <location>
        <begin position="29"/>
        <end position="325"/>
    </location>
</feature>
<dbReference type="AlphaFoldDB" id="A0A1R4KA45"/>
<accession>A0A1R4KA45</accession>
<keyword evidence="4" id="KW-1185">Reference proteome</keyword>
<dbReference type="SUPFAM" id="SSF53850">
    <property type="entry name" value="Periplasmic binding protein-like II"/>
    <property type="match status" value="1"/>
</dbReference>
<dbReference type="PROSITE" id="PS51257">
    <property type="entry name" value="PROKAR_LIPOPROTEIN"/>
    <property type="match status" value="1"/>
</dbReference>
<evidence type="ECO:0000313" key="4">
    <source>
        <dbReference type="Proteomes" id="UP000196778"/>
    </source>
</evidence>
<dbReference type="Pfam" id="PF03401">
    <property type="entry name" value="TctC"/>
    <property type="match status" value="1"/>
</dbReference>
<evidence type="ECO:0000313" key="3">
    <source>
        <dbReference type="EMBL" id="SJN41005.1"/>
    </source>
</evidence>
<dbReference type="EMBL" id="FUKR01000072">
    <property type="protein sequence ID" value="SJN41005.1"/>
    <property type="molecule type" value="Genomic_DNA"/>
</dbReference>
<evidence type="ECO:0000256" key="2">
    <source>
        <dbReference type="SAM" id="SignalP"/>
    </source>
</evidence>
<protein>
    <submittedName>
        <fullName evidence="3">Tricarboxylate transport protein TctC</fullName>
    </submittedName>
</protein>
<sequence length="325" mass="34331">MLSLRKKMGVTAASLTGLLALSSCSVLDAQATVPEDWTPRGAVKITVAFAPGGGSDRSARALAQALNEEDLGFNANVENKDGGSGAVGWSSFLGEEGNGNSLLVAEGAINILPILYDVEFEYTDFTPIALFAEDSRVVVAPADSPFEDCNDLIDAARTDRVLAGVSGLTGADAIVRTALEQAGGVEFDAVPFSSSGEVVTALLSGNVDYAPVAASVAAPQIEAGEFTALCSMTAERYDDPVLADVETAREQGIDATVSLWRGFFAAGGIDEVQRQYWIDAAKRAIDSGSFDQYIEQDMLVPTELYGDDFADYLAEYQKEMEAIFS</sequence>
<dbReference type="PANTHER" id="PTHR42928:SF3">
    <property type="entry name" value="UPF0065 PROTEIN YFLP"/>
    <property type="match status" value="1"/>
</dbReference>
<dbReference type="RefSeq" id="WP_245827484.1">
    <property type="nucleotide sequence ID" value="NZ_FUKR01000072.1"/>
</dbReference>
<name>A0A1R4KA45_9MICO</name>
<dbReference type="PIRSF" id="PIRSF017082">
    <property type="entry name" value="YflP"/>
    <property type="match status" value="1"/>
</dbReference>
<dbReference type="InterPro" id="IPR042100">
    <property type="entry name" value="Bug_dom1"/>
</dbReference>
<dbReference type="Proteomes" id="UP000196778">
    <property type="component" value="Unassembled WGS sequence"/>
</dbReference>